<evidence type="ECO:0000313" key="3">
    <source>
        <dbReference type="EMBL" id="VEU34189.1"/>
    </source>
</evidence>
<dbReference type="InterPro" id="IPR050452">
    <property type="entry name" value="Metacaspase"/>
</dbReference>
<evidence type="ECO:0000259" key="2">
    <source>
        <dbReference type="Pfam" id="PF00656"/>
    </source>
</evidence>
<dbReference type="GO" id="GO:0006508">
    <property type="term" value="P:proteolysis"/>
    <property type="evidence" value="ECO:0007669"/>
    <property type="project" value="InterPro"/>
</dbReference>
<reference evidence="3 4" key="1">
    <citation type="submission" date="2019-01" db="EMBL/GenBank/DDBJ databases">
        <authorList>
            <person name="Ferrante I. M."/>
        </authorList>
    </citation>
    <scope>NUCLEOTIDE SEQUENCE [LARGE SCALE GENOMIC DNA]</scope>
    <source>
        <strain evidence="3 4">B856</strain>
    </source>
</reference>
<accession>A0A448YWV0</accession>
<sequence>MGRFFKKFRQRIESRIDAAVAEATGGGGFGIANQTAAQLSFEEQKPDSMRQKDVRMISGCEDSQTSADVSNVAHFSLPDPAGRAGGACTSTLLNILYKDETVPEDTLSFTQVLELMRSDLRRGGYSQIPQLTSLNKIDVETDFQLVPSTATGVHRAVMVGINYVGHSPGELRGCHNDVLNMKKYIMEVHGFEEENIVILMDDGIHTSPTKENMIAAYEQIVADSEEGDAIFLHYSGHGTKLVDQSGDEDDGYDEALVPLDFRESGMILDDDLFDILIARLSDGVHMVSLMDCCHSGTILDLPYIFKPMQDGSMPQEMQLDDSVNLDGILQQFGGQALGMLTNFLNSKLE</sequence>
<organism evidence="3 4">
    <name type="scientific">Pseudo-nitzschia multistriata</name>
    <dbReference type="NCBI Taxonomy" id="183589"/>
    <lineage>
        <taxon>Eukaryota</taxon>
        <taxon>Sar</taxon>
        <taxon>Stramenopiles</taxon>
        <taxon>Ochrophyta</taxon>
        <taxon>Bacillariophyta</taxon>
        <taxon>Bacillariophyceae</taxon>
        <taxon>Bacillariophycidae</taxon>
        <taxon>Bacillariales</taxon>
        <taxon>Bacillariaceae</taxon>
        <taxon>Pseudo-nitzschia</taxon>
    </lineage>
</organism>
<dbReference type="InterPro" id="IPR011600">
    <property type="entry name" value="Pept_C14_caspase"/>
</dbReference>
<dbReference type="EMBL" id="CAACVS010000021">
    <property type="protein sequence ID" value="VEU34189.1"/>
    <property type="molecule type" value="Genomic_DNA"/>
</dbReference>
<dbReference type="Pfam" id="PF00656">
    <property type="entry name" value="Peptidase_C14"/>
    <property type="match status" value="2"/>
</dbReference>
<protein>
    <recommendedName>
        <fullName evidence="2">Peptidase C14 caspase domain-containing protein</fullName>
    </recommendedName>
</protein>
<dbReference type="Proteomes" id="UP000291116">
    <property type="component" value="Unassembled WGS sequence"/>
</dbReference>
<dbReference type="Gene3D" id="3.40.50.12660">
    <property type="match status" value="2"/>
</dbReference>
<feature type="domain" description="Peptidase C14 caspase" evidence="2">
    <location>
        <begin position="44"/>
        <end position="133"/>
    </location>
</feature>
<dbReference type="PANTHER" id="PTHR48104:SF30">
    <property type="entry name" value="METACASPASE-1"/>
    <property type="match status" value="1"/>
</dbReference>
<gene>
    <name evidence="3" type="ORF">PSNMU_V1.4_AUG-EV-PASAV3_0008880</name>
</gene>
<keyword evidence="4" id="KW-1185">Reference proteome</keyword>
<dbReference type="GO" id="GO:0004197">
    <property type="term" value="F:cysteine-type endopeptidase activity"/>
    <property type="evidence" value="ECO:0007669"/>
    <property type="project" value="InterPro"/>
</dbReference>
<evidence type="ECO:0000256" key="1">
    <source>
        <dbReference type="ARBA" id="ARBA00009005"/>
    </source>
</evidence>
<evidence type="ECO:0000313" key="4">
    <source>
        <dbReference type="Proteomes" id="UP000291116"/>
    </source>
</evidence>
<dbReference type="GO" id="GO:0005737">
    <property type="term" value="C:cytoplasm"/>
    <property type="evidence" value="ECO:0007669"/>
    <property type="project" value="TreeGrafter"/>
</dbReference>
<dbReference type="OrthoDB" id="3223806at2759"/>
<name>A0A448YWV0_9STRA</name>
<proteinExistence type="inferred from homology"/>
<feature type="domain" description="Peptidase C14 caspase" evidence="2">
    <location>
        <begin position="155"/>
        <end position="304"/>
    </location>
</feature>
<dbReference type="AlphaFoldDB" id="A0A448YWV0"/>
<comment type="similarity">
    <text evidence="1">Belongs to the peptidase C14B family.</text>
</comment>
<dbReference type="PANTHER" id="PTHR48104">
    <property type="entry name" value="METACASPASE-4"/>
    <property type="match status" value="1"/>
</dbReference>